<evidence type="ECO:0000313" key="1">
    <source>
        <dbReference type="EMBL" id="RLJ79401.1"/>
    </source>
</evidence>
<dbReference type="EMBL" id="RCCK01000010">
    <property type="protein sequence ID" value="RLJ79401.1"/>
    <property type="molecule type" value="Genomic_DNA"/>
</dbReference>
<dbReference type="AlphaFoldDB" id="A0A497Y9A0"/>
<comment type="caution">
    <text evidence="1">The sequence shown here is derived from an EMBL/GenBank/DDBJ whole genome shotgun (WGS) entry which is preliminary data.</text>
</comment>
<organism evidence="1 2">
    <name type="scientific">Pedobacter alluvionis</name>
    <dbReference type="NCBI Taxonomy" id="475253"/>
    <lineage>
        <taxon>Bacteria</taxon>
        <taxon>Pseudomonadati</taxon>
        <taxon>Bacteroidota</taxon>
        <taxon>Sphingobacteriia</taxon>
        <taxon>Sphingobacteriales</taxon>
        <taxon>Sphingobacteriaceae</taxon>
        <taxon>Pedobacter</taxon>
    </lineage>
</organism>
<proteinExistence type="predicted"/>
<protein>
    <submittedName>
        <fullName evidence="1">Uncharacterized protein</fullName>
    </submittedName>
</protein>
<name>A0A497Y9A0_9SPHI</name>
<evidence type="ECO:0000313" key="2">
    <source>
        <dbReference type="Proteomes" id="UP000273898"/>
    </source>
</evidence>
<dbReference type="Proteomes" id="UP000273898">
    <property type="component" value="Unassembled WGS sequence"/>
</dbReference>
<accession>A0A497Y9A0</accession>
<gene>
    <name evidence="1" type="ORF">BCL90_0093</name>
</gene>
<sequence length="36" mass="4182">MAALNAKLIQGFKIKKHPSFGRMFLTMYEGYYLILS</sequence>
<reference evidence="1 2" key="1">
    <citation type="submission" date="2018-10" db="EMBL/GenBank/DDBJ databases">
        <title>Genomic Encyclopedia of Archaeal and Bacterial Type Strains, Phase II (KMG-II): from individual species to whole genera.</title>
        <authorList>
            <person name="Goeker M."/>
        </authorList>
    </citation>
    <scope>NUCLEOTIDE SEQUENCE [LARGE SCALE GENOMIC DNA]</scope>
    <source>
        <strain evidence="1 2">DSM 19624</strain>
    </source>
</reference>